<dbReference type="InterPro" id="IPR027417">
    <property type="entry name" value="P-loop_NTPase"/>
</dbReference>
<organism evidence="11">
    <name type="scientific">hydrocarbon metagenome</name>
    <dbReference type="NCBI Taxonomy" id="938273"/>
    <lineage>
        <taxon>unclassified sequences</taxon>
        <taxon>metagenomes</taxon>
        <taxon>ecological metagenomes</taxon>
    </lineage>
</organism>
<dbReference type="CDD" id="cd03215">
    <property type="entry name" value="ABC_Carb_Monos_II"/>
    <property type="match status" value="1"/>
</dbReference>
<dbReference type="InterPro" id="IPR003439">
    <property type="entry name" value="ABC_transporter-like_ATP-bd"/>
</dbReference>
<dbReference type="PROSITE" id="PS50893">
    <property type="entry name" value="ABC_TRANSPORTER_2"/>
    <property type="match status" value="2"/>
</dbReference>
<dbReference type="SMART" id="SM00382">
    <property type="entry name" value="AAA"/>
    <property type="match status" value="2"/>
</dbReference>
<dbReference type="EMBL" id="LNQE01000507">
    <property type="protein sequence ID" value="KUG26220.1"/>
    <property type="molecule type" value="Genomic_DNA"/>
</dbReference>
<dbReference type="InterPro" id="IPR017871">
    <property type="entry name" value="ABC_transporter-like_CS"/>
</dbReference>
<evidence type="ECO:0000313" key="11">
    <source>
        <dbReference type="EMBL" id="KUG26220.1"/>
    </source>
</evidence>
<dbReference type="InterPro" id="IPR003593">
    <property type="entry name" value="AAA+_ATPase"/>
</dbReference>
<dbReference type="SUPFAM" id="SSF52540">
    <property type="entry name" value="P-loop containing nucleoside triphosphate hydrolases"/>
    <property type="match status" value="2"/>
</dbReference>
<keyword evidence="6" id="KW-0547">Nucleotide-binding</keyword>
<dbReference type="Gene3D" id="3.40.50.300">
    <property type="entry name" value="P-loop containing nucleotide triphosphate hydrolases"/>
    <property type="match status" value="2"/>
</dbReference>
<evidence type="ECO:0000256" key="8">
    <source>
        <dbReference type="ARBA" id="ARBA00022967"/>
    </source>
</evidence>
<keyword evidence="3" id="KW-1003">Cell membrane</keyword>
<keyword evidence="8" id="KW-1278">Translocase</keyword>
<dbReference type="PROSITE" id="PS00211">
    <property type="entry name" value="ABC_TRANSPORTER_1"/>
    <property type="match status" value="1"/>
</dbReference>
<dbReference type="PANTHER" id="PTHR43790">
    <property type="entry name" value="CARBOHYDRATE TRANSPORT ATP-BINDING PROTEIN MG119-RELATED"/>
    <property type="match status" value="1"/>
</dbReference>
<evidence type="ECO:0000256" key="2">
    <source>
        <dbReference type="ARBA" id="ARBA00022448"/>
    </source>
</evidence>
<evidence type="ECO:0000256" key="4">
    <source>
        <dbReference type="ARBA" id="ARBA00022597"/>
    </source>
</evidence>
<evidence type="ECO:0000256" key="5">
    <source>
        <dbReference type="ARBA" id="ARBA00022737"/>
    </source>
</evidence>
<dbReference type="CDD" id="cd03216">
    <property type="entry name" value="ABC_Carb_Monos_I"/>
    <property type="match status" value="1"/>
</dbReference>
<accession>A0A0W8FZG4</accession>
<dbReference type="GO" id="GO:0005886">
    <property type="term" value="C:plasma membrane"/>
    <property type="evidence" value="ECO:0007669"/>
    <property type="project" value="UniProtKB-SubCell"/>
</dbReference>
<dbReference type="GO" id="GO:0016887">
    <property type="term" value="F:ATP hydrolysis activity"/>
    <property type="evidence" value="ECO:0007669"/>
    <property type="project" value="InterPro"/>
</dbReference>
<keyword evidence="9" id="KW-0472">Membrane</keyword>
<keyword evidence="2" id="KW-0813">Transport</keyword>
<keyword evidence="7 11" id="KW-0067">ATP-binding</keyword>
<name>A0A0W8FZG4_9ZZZZ</name>
<feature type="domain" description="ABC transporter" evidence="10">
    <location>
        <begin position="255"/>
        <end position="497"/>
    </location>
</feature>
<sequence length="500" mass="55373">MQDDVILKLKNITKKFPGVVALNKVSFEVKTGEVHILLGENGAGKSTLVKILSGAYSKDSGEIFLSGEKVEIKNPKHAQELGIGVIYQELNLIPHLTVAENIFLGREFSYPAGVIDSKKVIEETKKLLNELNVNIVPNALISSLGTAQQQMVEIAKALSLNSQILIMDEPTSSLTKNEIETLFHTIRKLKQKDVAIIYISHRLEELFEIGDRVTVLRDGNFIATKFISNTNRTELIKLMVNRDLKDQYPESEKEIGSELLKVINLSTENLLQNISFSLFEGEIVGIYGLLGSGRTELARGIFGADQIESGEIIINGKPTKINSPGKAIKEGIGFLTEDRKTQGLILDLSVKENISLTSLDELTSFGIIKLKEESKISDYYISELKIKTTGSNQNVRSLSGGNQQKVVFAKWLNTETNIFIFDEPTRGIDVGAKQEIYELMNRLTRNGCGIIMISSELPEIIGMSDRILVMHNGKITAEFDNIDLSQEVILNSAIGEVYAN</sequence>
<reference evidence="11" key="1">
    <citation type="journal article" date="2015" name="Proc. Natl. Acad. Sci. U.S.A.">
        <title>Networks of energetic and metabolic interactions define dynamics in microbial communities.</title>
        <authorList>
            <person name="Embree M."/>
            <person name="Liu J.K."/>
            <person name="Al-Bassam M.M."/>
            <person name="Zengler K."/>
        </authorList>
    </citation>
    <scope>NUCLEOTIDE SEQUENCE</scope>
</reference>
<dbReference type="AlphaFoldDB" id="A0A0W8FZG4"/>
<protein>
    <submittedName>
        <fullName evidence="11">Ribose abc transport system, atp-binding protein rbsa</fullName>
    </submittedName>
</protein>
<keyword evidence="4" id="KW-0762">Sugar transport</keyword>
<dbReference type="GO" id="GO:0005524">
    <property type="term" value="F:ATP binding"/>
    <property type="evidence" value="ECO:0007669"/>
    <property type="project" value="UniProtKB-KW"/>
</dbReference>
<evidence type="ECO:0000256" key="9">
    <source>
        <dbReference type="ARBA" id="ARBA00023136"/>
    </source>
</evidence>
<dbReference type="PANTHER" id="PTHR43790:SF3">
    <property type="entry name" value="D-ALLOSE IMPORT ATP-BINDING PROTEIN ALSA-RELATED"/>
    <property type="match status" value="1"/>
</dbReference>
<evidence type="ECO:0000256" key="6">
    <source>
        <dbReference type="ARBA" id="ARBA00022741"/>
    </source>
</evidence>
<feature type="domain" description="ABC transporter" evidence="10">
    <location>
        <begin position="7"/>
        <end position="243"/>
    </location>
</feature>
<dbReference type="FunFam" id="3.40.50.300:FF:000127">
    <property type="entry name" value="Ribose import ATP-binding protein RbsA"/>
    <property type="match status" value="1"/>
</dbReference>
<keyword evidence="5" id="KW-0677">Repeat</keyword>
<proteinExistence type="predicted"/>
<evidence type="ECO:0000256" key="7">
    <source>
        <dbReference type="ARBA" id="ARBA00022840"/>
    </source>
</evidence>
<dbReference type="InterPro" id="IPR050107">
    <property type="entry name" value="ABC_carbohydrate_import_ATPase"/>
</dbReference>
<evidence type="ECO:0000259" key="10">
    <source>
        <dbReference type="PROSITE" id="PS50893"/>
    </source>
</evidence>
<comment type="subcellular location">
    <subcellularLocation>
        <location evidence="1">Cell membrane</location>
        <topology evidence="1">Peripheral membrane protein</topology>
    </subcellularLocation>
</comment>
<evidence type="ECO:0000256" key="1">
    <source>
        <dbReference type="ARBA" id="ARBA00004202"/>
    </source>
</evidence>
<comment type="caution">
    <text evidence="11">The sequence shown here is derived from an EMBL/GenBank/DDBJ whole genome shotgun (WGS) entry which is preliminary data.</text>
</comment>
<dbReference type="Pfam" id="PF00005">
    <property type="entry name" value="ABC_tran"/>
    <property type="match status" value="2"/>
</dbReference>
<gene>
    <name evidence="11" type="ORF">ASZ90_003943</name>
</gene>
<evidence type="ECO:0000256" key="3">
    <source>
        <dbReference type="ARBA" id="ARBA00022475"/>
    </source>
</evidence>